<feature type="binding site" evidence="4">
    <location>
        <position position="63"/>
    </location>
    <ligand>
        <name>a divalent metal cation</name>
        <dbReference type="ChEBI" id="CHEBI:60240"/>
        <label>1</label>
    </ligand>
</feature>
<evidence type="ECO:0000256" key="4">
    <source>
        <dbReference type="PIRSR" id="PIRSR602678-1"/>
    </source>
</evidence>
<protein>
    <recommendedName>
        <fullName evidence="2">GTP cyclohydrolase 1 type 2 homolog</fullName>
    </recommendedName>
</protein>
<dbReference type="PANTHER" id="PTHR13799:SF14">
    <property type="entry name" value="GTP CYCLOHYDROLASE 1 TYPE 2 HOMOLOG"/>
    <property type="match status" value="1"/>
</dbReference>
<evidence type="ECO:0000256" key="1">
    <source>
        <dbReference type="ARBA" id="ARBA00006964"/>
    </source>
</evidence>
<dbReference type="InterPro" id="IPR036069">
    <property type="entry name" value="DUF34/NIF3_sf"/>
</dbReference>
<sequence>MQRAELVSYLDTYLRIYDFRDYGPQGLQIEGRNEVNKIVGAVDAQMPCVEAALSRGADLLLVHHGIFWGPPQRLVGSFGALVRMYLTAGLNLYAAHLALDAHPVVGNNAELARRLGLTIEGMFAPVNGTPIGVIAIAPDGVKFDYLVDRFEQNVGPVRLVQAHGPRISHKIGILSGAGAREIPTAATLGCDTFLTGETSHAEFYAAQNAGINVIYGGHYTTETVGVQALGQHLQEQFNIEFEFVDLPTGL</sequence>
<name>A0A7C1FUF6_9CHLR</name>
<reference evidence="5" key="1">
    <citation type="journal article" date="2020" name="mSystems">
        <title>Genome- and Community-Level Interaction Insights into Carbon Utilization and Element Cycling Functions of Hydrothermarchaeota in Hydrothermal Sediment.</title>
        <authorList>
            <person name="Zhou Z."/>
            <person name="Liu Y."/>
            <person name="Xu W."/>
            <person name="Pan J."/>
            <person name="Luo Z.H."/>
            <person name="Li M."/>
        </authorList>
    </citation>
    <scope>NUCLEOTIDE SEQUENCE [LARGE SCALE GENOMIC DNA]</scope>
    <source>
        <strain evidence="5">SpSt-289</strain>
    </source>
</reference>
<dbReference type="Pfam" id="PF01784">
    <property type="entry name" value="DUF34_NIF3"/>
    <property type="match status" value="1"/>
</dbReference>
<proteinExistence type="inferred from homology"/>
<dbReference type="SUPFAM" id="SSF102705">
    <property type="entry name" value="NIF3 (NGG1p interacting factor 3)-like"/>
    <property type="match status" value="1"/>
</dbReference>
<dbReference type="Gene3D" id="3.40.1390.30">
    <property type="entry name" value="NIF3 (NGG1p interacting factor 3)-like"/>
    <property type="match status" value="2"/>
</dbReference>
<gene>
    <name evidence="5" type="ORF">ENQ20_18950</name>
</gene>
<feature type="binding site" evidence="4">
    <location>
        <position position="218"/>
    </location>
    <ligand>
        <name>a divalent metal cation</name>
        <dbReference type="ChEBI" id="CHEBI:60240"/>
        <label>1</label>
    </ligand>
</feature>
<evidence type="ECO:0000256" key="2">
    <source>
        <dbReference type="ARBA" id="ARBA00022112"/>
    </source>
</evidence>
<dbReference type="NCBIfam" id="TIGR00486">
    <property type="entry name" value="YbgI_SA1388"/>
    <property type="match status" value="1"/>
</dbReference>
<comment type="caution">
    <text evidence="5">The sequence shown here is derived from an EMBL/GenBank/DDBJ whole genome shotgun (WGS) entry which is preliminary data.</text>
</comment>
<evidence type="ECO:0000256" key="3">
    <source>
        <dbReference type="ARBA" id="ARBA00022723"/>
    </source>
</evidence>
<keyword evidence="3 4" id="KW-0479">Metal-binding</keyword>
<evidence type="ECO:0000313" key="5">
    <source>
        <dbReference type="EMBL" id="HDX33540.1"/>
    </source>
</evidence>
<dbReference type="EMBL" id="DSMG01000194">
    <property type="protein sequence ID" value="HDX33540.1"/>
    <property type="molecule type" value="Genomic_DNA"/>
</dbReference>
<dbReference type="PANTHER" id="PTHR13799">
    <property type="entry name" value="NGG1 INTERACTING FACTOR 3"/>
    <property type="match status" value="1"/>
</dbReference>
<accession>A0A7C1FUF6</accession>
<dbReference type="FunFam" id="3.40.1390.30:FF:000001">
    <property type="entry name" value="GTP cyclohydrolase 1 type 2"/>
    <property type="match status" value="1"/>
</dbReference>
<feature type="binding site" evidence="4">
    <location>
        <position position="100"/>
    </location>
    <ligand>
        <name>a divalent metal cation</name>
        <dbReference type="ChEBI" id="CHEBI:60240"/>
        <label>1</label>
    </ligand>
</feature>
<dbReference type="InterPro" id="IPR002678">
    <property type="entry name" value="DUF34/NIF3"/>
</dbReference>
<organism evidence="5">
    <name type="scientific">Caldilinea aerophila</name>
    <dbReference type="NCBI Taxonomy" id="133453"/>
    <lineage>
        <taxon>Bacteria</taxon>
        <taxon>Bacillati</taxon>
        <taxon>Chloroflexota</taxon>
        <taxon>Caldilineae</taxon>
        <taxon>Caldilineales</taxon>
        <taxon>Caldilineaceae</taxon>
        <taxon>Caldilinea</taxon>
    </lineage>
</organism>
<dbReference type="GO" id="GO:0005737">
    <property type="term" value="C:cytoplasm"/>
    <property type="evidence" value="ECO:0007669"/>
    <property type="project" value="TreeGrafter"/>
</dbReference>
<dbReference type="AlphaFoldDB" id="A0A7C1FUF6"/>
<feature type="binding site" evidence="4">
    <location>
        <position position="222"/>
    </location>
    <ligand>
        <name>a divalent metal cation</name>
        <dbReference type="ChEBI" id="CHEBI:60240"/>
        <label>1</label>
    </ligand>
</feature>
<feature type="binding site" evidence="4">
    <location>
        <position position="64"/>
    </location>
    <ligand>
        <name>a divalent metal cation</name>
        <dbReference type="ChEBI" id="CHEBI:60240"/>
        <label>2</label>
    </ligand>
</feature>
<comment type="similarity">
    <text evidence="1">Belongs to the GTP cyclohydrolase I type 2/NIF3 family.</text>
</comment>
<dbReference type="GO" id="GO:0046872">
    <property type="term" value="F:metal ion binding"/>
    <property type="evidence" value="ECO:0007669"/>
    <property type="project" value="UniProtKB-KW"/>
</dbReference>